<feature type="non-terminal residue" evidence="2">
    <location>
        <position position="36"/>
    </location>
</feature>
<sequence length="36" mass="4319">MIQFNDLSGWLRYAIVLSLFWGTVQTMIAIYYMLLF</sequence>
<gene>
    <name evidence="2" type="ORF">LCGC14_2115460</name>
</gene>
<keyword evidence="1" id="KW-1133">Transmembrane helix</keyword>
<keyword evidence="1" id="KW-0472">Membrane</keyword>
<reference evidence="2" key="1">
    <citation type="journal article" date="2015" name="Nature">
        <title>Complex archaea that bridge the gap between prokaryotes and eukaryotes.</title>
        <authorList>
            <person name="Spang A."/>
            <person name="Saw J.H."/>
            <person name="Jorgensen S.L."/>
            <person name="Zaremba-Niedzwiedzka K."/>
            <person name="Martijn J."/>
            <person name="Lind A.E."/>
            <person name="van Eijk R."/>
            <person name="Schleper C."/>
            <person name="Guy L."/>
            <person name="Ettema T.J."/>
        </authorList>
    </citation>
    <scope>NUCLEOTIDE SEQUENCE</scope>
</reference>
<protein>
    <submittedName>
        <fullName evidence="2">Uncharacterized protein</fullName>
    </submittedName>
</protein>
<keyword evidence="1" id="KW-0812">Transmembrane</keyword>
<feature type="transmembrane region" description="Helical" evidence="1">
    <location>
        <begin position="12"/>
        <end position="34"/>
    </location>
</feature>
<comment type="caution">
    <text evidence="2">The sequence shown here is derived from an EMBL/GenBank/DDBJ whole genome shotgun (WGS) entry which is preliminary data.</text>
</comment>
<name>A0A0F9ESZ4_9ZZZZ</name>
<dbReference type="EMBL" id="LAZR01026222">
    <property type="protein sequence ID" value="KKL69391.1"/>
    <property type="molecule type" value="Genomic_DNA"/>
</dbReference>
<organism evidence="2">
    <name type="scientific">marine sediment metagenome</name>
    <dbReference type="NCBI Taxonomy" id="412755"/>
    <lineage>
        <taxon>unclassified sequences</taxon>
        <taxon>metagenomes</taxon>
        <taxon>ecological metagenomes</taxon>
    </lineage>
</organism>
<evidence type="ECO:0000256" key="1">
    <source>
        <dbReference type="SAM" id="Phobius"/>
    </source>
</evidence>
<dbReference type="AlphaFoldDB" id="A0A0F9ESZ4"/>
<proteinExistence type="predicted"/>
<accession>A0A0F9ESZ4</accession>
<evidence type="ECO:0000313" key="2">
    <source>
        <dbReference type="EMBL" id="KKL69391.1"/>
    </source>
</evidence>